<sequence length="2047" mass="235051">MESRVSLPTIAGYELSYQWVLLGSSKDTFNLNIGLKFMAHLDLTKSLQFNEDLQLDGPHRRIGGTSQHQYANFALELEGSGEAKYNGQEVNLRLWLKPLPENHTLLDFKINRFMYAEESILELKPDTYQLRVRYESPQLVNSLLGLKWTTQMNMASRWFSWPIPSKFTLRIHHFHGLEQTVQLKFGNSLLGSLKRIYVLFRRPGRRREQGTNNDHVELLLHSDALNETTNFIHCLFVLPFGHEVTTTVEINQNGIIHARANVTGSPWELYGNHNPTAQQTMFTAQLLYPQGEGSLVFRGNLTDNFKLFLHNRDDERPFHLQMTQRFLLSRHHHYPMFRRIHQETVLQMLNNQTIDLQLEWNSGSRNGILEQGLAKLVHRSLSSETKMRFDLSWTEDVESSDLDSSVEGYARKLIVGCNFERTGFNSSDISIGVRQFMSRDFWMLHTNKPAIVSLYTWVNSEHSPHLNANSSLVWQFGYRLDKGGKTNAQATLRIPSKDIDAQFAGELRWRGHVKGSVPWLKHVEGYITVRVFPKQLTRFFEANFSHTLEEDVLTSVYLTLSLNEIYSIHSHLIRGQNLHCLRIEWPTLQTLEIETTYRLQLESKKVNVAITQPVKLNGESLALLHTAIYYEFPKRKFRLLFNASRIAVSNVRTIAYFSFGSELHNKMNFSPFNLNYVAACDVQMIVPLIDVDFGVQLTSTLQLTANNGLINLVVLHHCSEKDVKNGIDFNTSYDYHLDALAINSIFAIYLPNHGLLQQKRYAGWDFHLAAKSRERQITFEGSHASFGNLIFHEKYRKFVGPKTRFDGSAMFAVSPITPIRLFAGLYINYNYALKYSSNQYGIEFHGEYNPRSGTGPGTPLRLNVQFTHDGWFRYGTFELVLNSQALGYWTGYEMVTIMSKYTTEGIDSESTNRTWTCRSILGYRLLEGRGTRALESAVQLMFSPSGDVASASFRAGLPGNINQNVLECGYIFYPDRLQVRTTVVVWNHDRLNVRLSFIQNNNWETLKGEVVIKIPIIKFDFALSEVISTTDDTILKENTEITFCYAEIFDCKLRKEILIFEQSGRNRSDLVGQMTWYSTISWLGNGSLRTTQTITEKTKKQHLVTFLWNDRLIFRFDMIQSPESSTYNITGDLGNKQFLTSVNLYEFDIHGVKDEGLELHCKFPTKQFDFQLSHHSNYSKLSYTEKYLASQRFYLRTGLLSWIPVSWQQTFAQTRHEGSLQHISLISDIDTASAQFLHFTVNYTDDNAVHTKLLIFPEIISRTGLENITFALDTQRFHGANKDYLLSVFVQLKPRFPSTSGTLQVNLGSLECEDLTCDGQLAGNINSVQSASAKLWRVQGSMQRHGDDRKSLRSYHSLLNIEDEEINYRFTISFGGGPRAFFIFGNVTSEEYLIESDIRRQVELMQLQMNHQNNDTDFVSIFKLNILELPLLYVGMNRSKSETTHRISFDFNIGTSNNLTQNCELHMLVNKDSEDITFALRNGAHDNHAVTENDIYFKTNLFHILQKRGSPEEIRIILNLFETFLNTTVDFDHVFGVVNIIRQNNESLTGMVKFQELIGMEQETVQSFMLQVNSSMSRMPSSTFKASLQKFYSHAHDNLEKVIAILETEIENLLPKQHINLNLSLALKDEDPLILTVENLYIFPFRAVLQLTQTSNSYSYKHRIESFISAAESNSVYWNSTADCKAGIQIFVDCSIRQSIYGRLSGALLDLKPHTGHYAVAAIWDQDNHGIMALTIHERNNSSEFELQTPTRYLTLTQEKKQTVKSHIETIRWTVHSVPVDQTAVESEHRSAYMAITWNRMNAQNDTIHRQRFSGIELDSNFIRKNRIGATVNITCNDKSAALYLSSFVGENMQPKPALTIRVGRLSDSSVYLEPSVHFDEYHIQLTGIHKTQANHFNSALSMKLNEKLPKWNVSIDLWNKIYIMNNLGTEFSHSLNRNNKGLVWQQRAFIPGLIGLHQETRFNISPICITSHMSSMKGKANLLAWKPDHDSYLLELSHKPSSGHGRADAVVRFSESTNGQMNMIARWRPTLFEEALVCSFSRMLWK</sequence>
<organism evidence="1 2">
    <name type="scientific">Paragonimus westermani</name>
    <dbReference type="NCBI Taxonomy" id="34504"/>
    <lineage>
        <taxon>Eukaryota</taxon>
        <taxon>Metazoa</taxon>
        <taxon>Spiralia</taxon>
        <taxon>Lophotrochozoa</taxon>
        <taxon>Platyhelminthes</taxon>
        <taxon>Trematoda</taxon>
        <taxon>Digenea</taxon>
        <taxon>Plagiorchiida</taxon>
        <taxon>Troglotremata</taxon>
        <taxon>Troglotrematidae</taxon>
        <taxon>Paragonimus</taxon>
    </lineage>
</organism>
<comment type="caution">
    <text evidence="1">The sequence shown here is derived from an EMBL/GenBank/DDBJ whole genome shotgun (WGS) entry which is preliminary data.</text>
</comment>
<accession>A0A8T0DD11</accession>
<dbReference type="Proteomes" id="UP000699462">
    <property type="component" value="Unassembled WGS sequence"/>
</dbReference>
<name>A0A8T0DD11_9TREM</name>
<dbReference type="OrthoDB" id="6484170at2759"/>
<keyword evidence="2" id="KW-1185">Reference proteome</keyword>
<proteinExistence type="predicted"/>
<protein>
    <recommendedName>
        <fullName evidence="3">VWFD domain-containing protein</fullName>
    </recommendedName>
</protein>
<evidence type="ECO:0000313" key="1">
    <source>
        <dbReference type="EMBL" id="KAF8564824.1"/>
    </source>
</evidence>
<reference evidence="1 2" key="1">
    <citation type="submission" date="2019-07" db="EMBL/GenBank/DDBJ databases">
        <title>Annotation for the trematode Paragonimus westermani.</title>
        <authorList>
            <person name="Choi Y.-J."/>
        </authorList>
    </citation>
    <scope>NUCLEOTIDE SEQUENCE [LARGE SCALE GENOMIC DNA]</scope>
    <source>
        <strain evidence="1">180907_Pwestermani</strain>
    </source>
</reference>
<dbReference type="EMBL" id="JTDF01007803">
    <property type="protein sequence ID" value="KAF8564824.1"/>
    <property type="molecule type" value="Genomic_DNA"/>
</dbReference>
<evidence type="ECO:0000313" key="2">
    <source>
        <dbReference type="Proteomes" id="UP000699462"/>
    </source>
</evidence>
<gene>
    <name evidence="1" type="ORF">P879_01125</name>
</gene>
<evidence type="ECO:0008006" key="3">
    <source>
        <dbReference type="Google" id="ProtNLM"/>
    </source>
</evidence>